<keyword evidence="4" id="KW-1185">Reference proteome</keyword>
<evidence type="ECO:0000256" key="1">
    <source>
        <dbReference type="PROSITE-ProRule" id="PRU00497"/>
    </source>
</evidence>
<sequence>MDWSTYKIWIAILGLTAILGTAESSLSGWKKTPTQYHIQTDEGEERFFKFQTFNGQYRKERRLDDGTVIGTYGWVDPAGYLRMTDYIADSKGYRVVKELKEYVGTNSIQDDTPQKYIPSPKKHSIKVAKPPDVFFTNIKDTTTIDPYVDFNSVSVTPTVLPFVSTSPKNDFYYPEPGKNGAPHKVFVTSGYGPVKPVQLNSIYYYPEESRQNATYTTPSYVNAPVAVPVKVSGASGSRFPVRRPPIEVFRQTNSETAPGVETGSGDVFQSYTTPLRNQGTGFIYKIPNQYHKEETELDGSRKGSFGYVDPFGIRRVIHYNAGSQGFEHLKDFKYVGRQY</sequence>
<evidence type="ECO:0008006" key="5">
    <source>
        <dbReference type="Google" id="ProtNLM"/>
    </source>
</evidence>
<reference evidence="3 4" key="1">
    <citation type="submission" date="2024-08" db="EMBL/GenBank/DDBJ databases">
        <authorList>
            <person name="Cucini C."/>
            <person name="Frati F."/>
        </authorList>
    </citation>
    <scope>NUCLEOTIDE SEQUENCE [LARGE SCALE GENOMIC DNA]</scope>
</reference>
<dbReference type="Proteomes" id="UP001642540">
    <property type="component" value="Unassembled WGS sequence"/>
</dbReference>
<evidence type="ECO:0000313" key="4">
    <source>
        <dbReference type="Proteomes" id="UP001642540"/>
    </source>
</evidence>
<gene>
    <name evidence="3" type="ORF">ODALV1_LOCUS13569</name>
</gene>
<dbReference type="PANTHER" id="PTHR10380:SF206">
    <property type="entry name" value="GH27759P"/>
    <property type="match status" value="1"/>
</dbReference>
<dbReference type="EMBL" id="CAXLJM020000041">
    <property type="protein sequence ID" value="CAL8109660.1"/>
    <property type="molecule type" value="Genomic_DNA"/>
</dbReference>
<dbReference type="PANTHER" id="PTHR10380">
    <property type="entry name" value="CUTICLE PROTEIN"/>
    <property type="match status" value="1"/>
</dbReference>
<feature type="chain" id="PRO_5047206421" description="Cuticle protein 6" evidence="2">
    <location>
        <begin position="25"/>
        <end position="339"/>
    </location>
</feature>
<name>A0ABP1QRA7_9HEXA</name>
<organism evidence="3 4">
    <name type="scientific">Orchesella dallaii</name>
    <dbReference type="NCBI Taxonomy" id="48710"/>
    <lineage>
        <taxon>Eukaryota</taxon>
        <taxon>Metazoa</taxon>
        <taxon>Ecdysozoa</taxon>
        <taxon>Arthropoda</taxon>
        <taxon>Hexapoda</taxon>
        <taxon>Collembola</taxon>
        <taxon>Entomobryomorpha</taxon>
        <taxon>Entomobryoidea</taxon>
        <taxon>Orchesellidae</taxon>
        <taxon>Orchesellinae</taxon>
        <taxon>Orchesella</taxon>
    </lineage>
</organism>
<dbReference type="PROSITE" id="PS51155">
    <property type="entry name" value="CHIT_BIND_RR_2"/>
    <property type="match status" value="2"/>
</dbReference>
<feature type="signal peptide" evidence="2">
    <location>
        <begin position="1"/>
        <end position="24"/>
    </location>
</feature>
<keyword evidence="2" id="KW-0732">Signal</keyword>
<evidence type="ECO:0000313" key="3">
    <source>
        <dbReference type="EMBL" id="CAL8109660.1"/>
    </source>
</evidence>
<keyword evidence="1" id="KW-0193">Cuticle</keyword>
<accession>A0ABP1QRA7</accession>
<comment type="caution">
    <text evidence="3">The sequence shown here is derived from an EMBL/GenBank/DDBJ whole genome shotgun (WGS) entry which is preliminary data.</text>
</comment>
<evidence type="ECO:0000256" key="2">
    <source>
        <dbReference type="SAM" id="SignalP"/>
    </source>
</evidence>
<protein>
    <recommendedName>
        <fullName evidence="5">Cuticle protein 6</fullName>
    </recommendedName>
</protein>
<dbReference type="Pfam" id="PF00379">
    <property type="entry name" value="Chitin_bind_4"/>
    <property type="match status" value="2"/>
</dbReference>
<dbReference type="InterPro" id="IPR000618">
    <property type="entry name" value="Insect_cuticle"/>
</dbReference>
<dbReference type="InterPro" id="IPR050468">
    <property type="entry name" value="Cuticle_Struct_Prot"/>
</dbReference>
<proteinExistence type="predicted"/>